<name>B3E4N3_TRIL1</name>
<dbReference type="AlphaFoldDB" id="B3E4N3"/>
<evidence type="ECO:0000256" key="1">
    <source>
        <dbReference type="SAM" id="Phobius"/>
    </source>
</evidence>
<dbReference type="KEGG" id="glo:Glov_2253"/>
<dbReference type="HOGENOM" id="CLU_1576253_0_0_7"/>
<organism evidence="2 3">
    <name type="scientific">Trichlorobacter lovleyi (strain ATCC BAA-1151 / DSM 17278 / SZ)</name>
    <name type="common">Geobacter lovleyi</name>
    <dbReference type="NCBI Taxonomy" id="398767"/>
    <lineage>
        <taxon>Bacteria</taxon>
        <taxon>Pseudomonadati</taxon>
        <taxon>Thermodesulfobacteriota</taxon>
        <taxon>Desulfuromonadia</taxon>
        <taxon>Geobacterales</taxon>
        <taxon>Geobacteraceae</taxon>
        <taxon>Trichlorobacter</taxon>
    </lineage>
</organism>
<feature type="transmembrane region" description="Helical" evidence="1">
    <location>
        <begin position="135"/>
        <end position="155"/>
    </location>
</feature>
<protein>
    <submittedName>
        <fullName evidence="2">Uncharacterized protein</fullName>
    </submittedName>
</protein>
<gene>
    <name evidence="2" type="ordered locus">Glov_2253</name>
</gene>
<keyword evidence="1" id="KW-1133">Transmembrane helix</keyword>
<feature type="transmembrane region" description="Helical" evidence="1">
    <location>
        <begin position="106"/>
        <end position="129"/>
    </location>
</feature>
<accession>B3E4N3</accession>
<dbReference type="Proteomes" id="UP000002420">
    <property type="component" value="Chromosome"/>
</dbReference>
<dbReference type="EMBL" id="CP001089">
    <property type="protein sequence ID" value="ACD95969.1"/>
    <property type="molecule type" value="Genomic_DNA"/>
</dbReference>
<evidence type="ECO:0000313" key="2">
    <source>
        <dbReference type="EMBL" id="ACD95969.1"/>
    </source>
</evidence>
<proteinExistence type="predicted"/>
<evidence type="ECO:0000313" key="3">
    <source>
        <dbReference type="Proteomes" id="UP000002420"/>
    </source>
</evidence>
<reference evidence="2 3" key="1">
    <citation type="submission" date="2008-05" db="EMBL/GenBank/DDBJ databases">
        <title>Complete sequence of chromosome of Geobacter lovleyi SZ.</title>
        <authorList>
            <consortium name="US DOE Joint Genome Institute"/>
            <person name="Lucas S."/>
            <person name="Copeland A."/>
            <person name="Lapidus A."/>
            <person name="Glavina del Rio T."/>
            <person name="Dalin E."/>
            <person name="Tice H."/>
            <person name="Bruce D."/>
            <person name="Goodwin L."/>
            <person name="Pitluck S."/>
            <person name="Chertkov O."/>
            <person name="Meincke L."/>
            <person name="Brettin T."/>
            <person name="Detter J.C."/>
            <person name="Han C."/>
            <person name="Tapia R."/>
            <person name="Kuske C.R."/>
            <person name="Schmutz J."/>
            <person name="Larimer F."/>
            <person name="Land M."/>
            <person name="Hauser L."/>
            <person name="Kyrpides N."/>
            <person name="Mikhailova N."/>
            <person name="Sung Y."/>
            <person name="Fletcher K.E."/>
            <person name="Ritalahti K.M."/>
            <person name="Loeffler F.E."/>
            <person name="Richardson P."/>
        </authorList>
    </citation>
    <scope>NUCLEOTIDE SEQUENCE [LARGE SCALE GENOMIC DNA]</scope>
    <source>
        <strain evidence="3">ATCC BAA-1151 / DSM 17278 / SZ</strain>
    </source>
</reference>
<feature type="transmembrane region" description="Helical" evidence="1">
    <location>
        <begin position="64"/>
        <end position="85"/>
    </location>
</feature>
<sequence length="169" mass="19202">MSWEPKSVRNKKEIKITLKQCHLFSLFAFIWTVIYLLIFVLSVSSKIEVTHGAPFTSPETSFTIMKFVFFGTVILLVYNAIYCWVKYYKNESYVTYAGSSSLVLKQVRPVVGIVVSVFVTLISIEYYMYTGDFTGFFITVISPMLLLLTSIIVLLKRLSSNSTVNSSPP</sequence>
<keyword evidence="1" id="KW-0472">Membrane</keyword>
<keyword evidence="3" id="KW-1185">Reference proteome</keyword>
<keyword evidence="1" id="KW-0812">Transmembrane</keyword>
<feature type="transmembrane region" description="Helical" evidence="1">
    <location>
        <begin position="21"/>
        <end position="44"/>
    </location>
</feature>